<gene>
    <name evidence="7" type="ORF">GIB67_025271</name>
</gene>
<dbReference type="Gene3D" id="1.20.1250.20">
    <property type="entry name" value="MFS general substrate transporter like domains"/>
    <property type="match status" value="1"/>
</dbReference>
<evidence type="ECO:0000256" key="6">
    <source>
        <dbReference type="SAM" id="Phobius"/>
    </source>
</evidence>
<dbReference type="GO" id="GO:0016020">
    <property type="term" value="C:membrane"/>
    <property type="evidence" value="ECO:0007669"/>
    <property type="project" value="UniProtKB-SubCell"/>
</dbReference>
<dbReference type="InterPro" id="IPR036259">
    <property type="entry name" value="MFS_trans_sf"/>
</dbReference>
<sequence length="944" mass="104013">MPRGRPTTKKPTVAQDVATLTGRLDKLVEAFGNVAFLPSPQPPLLGVIEDPSLEGSVAARSDDLNNPFTSLNIENEASNDMGIETQALPKRPAPTINDQIHRPHQEADQQHQPTPTITPTVINTTAVPSCGQSDYKVGKGNGASSAKGSESDTNKLATVTGNDSDEALLMVATYGSYHDRGWVFDSGATMHVCAHKRELKERFIPMNYGEVAFGKLQSLKMSISSLDDYTDQFYLLEARVRLHETEKQQFAKQSKLHAQYSPPVQAATPAAPTISAVTVPHTFVLGNSYGCGKPGHQKCDCPVFAKNVSLVVDGMRESQTLNFSPLYKSHHMFVGKNETVSTHKYTLLAEKSVKLKRRGEEEIMEVPSDPNKITKDVSKTKGGFRTMPFIIANEAFEKVASYGLLPNMILYLINEYHMKLTTGQYVLSLWSAFTNFLPIVGAFISDSYLGQYRTIALGSFASLLGMTLLWLTAMIPQAKPPKCPPHSHTCESSSSAQLALLFASFVLMSIGAGGIRPCSLAFGAEQFDKKENPNNEKVLQSFFNWYYASAAVSVLIAMSVIVYIQDHLGWKIGFGIPAILMLLSAFLFVFASSYYIKANADKSLFTGLAQVIVVAFKNRRLPHPQKDTEDCYYHIKGSRRFVPSQKLSFLNKACIITNFEKDLDHDPWSLCTVDQVEDLKTVFKVIPIWSTGIMLMISLSTPGFPILQANSMDRHITSHFQIPAGSFALFTIGALTIWIAIYDRLVIPLLAKLTGRPYGLGLKQRMGIGLIFSILACATAAIVESIRRKTAIQQGFSDNPQGIVTMSAMWLVPQHCLNGLAEAFNAVGQTEFYYSEFPKSMSSIAAALFGLGMAFANLIVGLLVKIVDDATKSGGKGSWVASNLNKARYDYYYWLLVVLGTVNFIYYLGCCWAFGPCERERVRDLKEGEEMKEEALSKPKELSA</sequence>
<evidence type="ECO:0000256" key="2">
    <source>
        <dbReference type="ARBA" id="ARBA00005982"/>
    </source>
</evidence>
<comment type="caution">
    <text evidence="7">The sequence shown here is derived from an EMBL/GenBank/DDBJ whole genome shotgun (WGS) entry which is preliminary data.</text>
</comment>
<feature type="transmembrane region" description="Helical" evidence="6">
    <location>
        <begin position="456"/>
        <end position="475"/>
    </location>
</feature>
<feature type="transmembrane region" description="Helical" evidence="6">
    <location>
        <begin position="496"/>
        <end position="515"/>
    </location>
</feature>
<dbReference type="EMBL" id="JACGCM010000926">
    <property type="protein sequence ID" value="KAF6164445.1"/>
    <property type="molecule type" value="Genomic_DNA"/>
</dbReference>
<feature type="transmembrane region" description="Helical" evidence="6">
    <location>
        <begin position="762"/>
        <end position="783"/>
    </location>
</feature>
<feature type="transmembrane region" description="Helical" evidence="6">
    <location>
        <begin position="576"/>
        <end position="596"/>
    </location>
</feature>
<dbReference type="PANTHER" id="PTHR11654">
    <property type="entry name" value="OLIGOPEPTIDE TRANSPORTER-RELATED"/>
    <property type="match status" value="1"/>
</dbReference>
<name>A0A7J7NBB6_9MAGN</name>
<evidence type="ECO:0000313" key="8">
    <source>
        <dbReference type="Proteomes" id="UP000541444"/>
    </source>
</evidence>
<keyword evidence="4 6" id="KW-1133">Transmembrane helix</keyword>
<evidence type="ECO:0000256" key="3">
    <source>
        <dbReference type="ARBA" id="ARBA00022692"/>
    </source>
</evidence>
<dbReference type="SUPFAM" id="SSF103473">
    <property type="entry name" value="MFS general substrate transporter"/>
    <property type="match status" value="1"/>
</dbReference>
<proteinExistence type="inferred from homology"/>
<dbReference type="InterPro" id="IPR000109">
    <property type="entry name" value="POT_fam"/>
</dbReference>
<comment type="similarity">
    <text evidence="2">Belongs to the major facilitator superfamily. Proton-dependent oligopeptide transporter (POT/PTR) (TC 2.A.17) family.</text>
</comment>
<dbReference type="Proteomes" id="UP000541444">
    <property type="component" value="Unassembled WGS sequence"/>
</dbReference>
<dbReference type="GO" id="GO:0022857">
    <property type="term" value="F:transmembrane transporter activity"/>
    <property type="evidence" value="ECO:0007669"/>
    <property type="project" value="InterPro"/>
</dbReference>
<evidence type="ECO:0000256" key="4">
    <source>
        <dbReference type="ARBA" id="ARBA00022989"/>
    </source>
</evidence>
<protein>
    <submittedName>
        <fullName evidence="7">Uncharacterized protein</fullName>
    </submittedName>
</protein>
<feature type="transmembrane region" description="Helical" evidence="6">
    <location>
        <begin position="686"/>
        <end position="707"/>
    </location>
</feature>
<accession>A0A7J7NBB6</accession>
<keyword evidence="3 6" id="KW-0812">Transmembrane</keyword>
<feature type="transmembrane region" description="Helical" evidence="6">
    <location>
        <begin position="891"/>
        <end position="915"/>
    </location>
</feature>
<organism evidence="7 8">
    <name type="scientific">Kingdonia uniflora</name>
    <dbReference type="NCBI Taxonomy" id="39325"/>
    <lineage>
        <taxon>Eukaryota</taxon>
        <taxon>Viridiplantae</taxon>
        <taxon>Streptophyta</taxon>
        <taxon>Embryophyta</taxon>
        <taxon>Tracheophyta</taxon>
        <taxon>Spermatophyta</taxon>
        <taxon>Magnoliopsida</taxon>
        <taxon>Ranunculales</taxon>
        <taxon>Circaeasteraceae</taxon>
        <taxon>Kingdonia</taxon>
    </lineage>
</organism>
<evidence type="ECO:0000313" key="7">
    <source>
        <dbReference type="EMBL" id="KAF6164445.1"/>
    </source>
</evidence>
<feature type="transmembrane region" description="Helical" evidence="6">
    <location>
        <begin position="844"/>
        <end position="864"/>
    </location>
</feature>
<reference evidence="7 8" key="1">
    <citation type="journal article" date="2020" name="IScience">
        <title>Genome Sequencing of the Endangered Kingdonia uniflora (Circaeasteraceae, Ranunculales) Reveals Potential Mechanisms of Evolutionary Specialization.</title>
        <authorList>
            <person name="Sun Y."/>
            <person name="Deng T."/>
            <person name="Zhang A."/>
            <person name="Moore M.J."/>
            <person name="Landis J.B."/>
            <person name="Lin N."/>
            <person name="Zhang H."/>
            <person name="Zhang X."/>
            <person name="Huang J."/>
            <person name="Zhang X."/>
            <person name="Sun H."/>
            <person name="Wang H."/>
        </authorList>
    </citation>
    <scope>NUCLEOTIDE SEQUENCE [LARGE SCALE GENOMIC DNA]</scope>
    <source>
        <strain evidence="7">TB1705</strain>
        <tissue evidence="7">Leaf</tissue>
    </source>
</reference>
<keyword evidence="5 6" id="KW-0472">Membrane</keyword>
<feature type="transmembrane region" description="Helical" evidence="6">
    <location>
        <begin position="425"/>
        <end position="444"/>
    </location>
</feature>
<feature type="transmembrane region" description="Helical" evidence="6">
    <location>
        <begin position="545"/>
        <end position="564"/>
    </location>
</feature>
<dbReference type="OrthoDB" id="8904098at2759"/>
<feature type="transmembrane region" description="Helical" evidence="6">
    <location>
        <begin position="719"/>
        <end position="742"/>
    </location>
</feature>
<evidence type="ECO:0000256" key="1">
    <source>
        <dbReference type="ARBA" id="ARBA00004141"/>
    </source>
</evidence>
<dbReference type="Pfam" id="PF00854">
    <property type="entry name" value="PTR2"/>
    <property type="match status" value="1"/>
</dbReference>
<comment type="subcellular location">
    <subcellularLocation>
        <location evidence="1">Membrane</location>
        <topology evidence="1">Multi-pass membrane protein</topology>
    </subcellularLocation>
</comment>
<dbReference type="AlphaFoldDB" id="A0A7J7NBB6"/>
<dbReference type="CDD" id="cd17416">
    <property type="entry name" value="MFS_NPF1_2"/>
    <property type="match status" value="1"/>
</dbReference>
<keyword evidence="8" id="KW-1185">Reference proteome</keyword>
<evidence type="ECO:0000256" key="5">
    <source>
        <dbReference type="ARBA" id="ARBA00023136"/>
    </source>
</evidence>